<name>A0A1I8FMJ0_9PLAT</name>
<dbReference type="AlphaFoldDB" id="A0A1I8FMJ0"/>
<proteinExistence type="predicted"/>
<dbReference type="WBParaSite" id="maker-unitig_40932-snap-gene-0.3-mRNA-1">
    <property type="protein sequence ID" value="maker-unitig_40932-snap-gene-0.3-mRNA-1"/>
    <property type="gene ID" value="maker-unitig_40932-snap-gene-0.3"/>
</dbReference>
<sequence>MLLKTRKIQRVRLSSRSRSVSQLRSRRRAVPASHEQRDRTARGGGGGGRPGQLALVLEEEEPPADCRETCAYQKAASLIHHAALFGDVIQVQQKQFNSSACRMYQLMAQDVADHMRRRQQLHRLRRERQTVGEHVARQCVYNY</sequence>
<keyword evidence="2" id="KW-1185">Reference proteome</keyword>
<organism evidence="2 3">
    <name type="scientific">Macrostomum lignano</name>
    <dbReference type="NCBI Taxonomy" id="282301"/>
    <lineage>
        <taxon>Eukaryota</taxon>
        <taxon>Metazoa</taxon>
        <taxon>Spiralia</taxon>
        <taxon>Lophotrochozoa</taxon>
        <taxon>Platyhelminthes</taxon>
        <taxon>Rhabditophora</taxon>
        <taxon>Macrostomorpha</taxon>
        <taxon>Macrostomida</taxon>
        <taxon>Macrostomidae</taxon>
        <taxon>Macrostomum</taxon>
    </lineage>
</organism>
<accession>A0A1I8FMJ0</accession>
<protein>
    <submittedName>
        <fullName evidence="3">Protein FMC1 homolog</fullName>
    </submittedName>
</protein>
<evidence type="ECO:0000313" key="3">
    <source>
        <dbReference type="WBParaSite" id="maker-unitig_40932-snap-gene-0.3-mRNA-1"/>
    </source>
</evidence>
<reference evidence="3" key="1">
    <citation type="submission" date="2016-11" db="UniProtKB">
        <authorList>
            <consortium name="WormBaseParasite"/>
        </authorList>
    </citation>
    <scope>IDENTIFICATION</scope>
</reference>
<dbReference type="Proteomes" id="UP000095280">
    <property type="component" value="Unplaced"/>
</dbReference>
<evidence type="ECO:0000256" key="1">
    <source>
        <dbReference type="SAM" id="MobiDB-lite"/>
    </source>
</evidence>
<evidence type="ECO:0000313" key="2">
    <source>
        <dbReference type="Proteomes" id="UP000095280"/>
    </source>
</evidence>
<feature type="region of interest" description="Disordered" evidence="1">
    <location>
        <begin position="13"/>
        <end position="52"/>
    </location>
</feature>